<dbReference type="PANTHER" id="PTHR41339:SF1">
    <property type="entry name" value="SECRETED PROTEIN"/>
    <property type="match status" value="1"/>
</dbReference>
<protein>
    <submittedName>
        <fullName evidence="2">Uncharacterized protein</fullName>
    </submittedName>
</protein>
<evidence type="ECO:0000313" key="3">
    <source>
        <dbReference type="Proteomes" id="UP001285636"/>
    </source>
</evidence>
<name>A0AAJ2NSU9_ALKPS</name>
<dbReference type="Proteomes" id="UP001285636">
    <property type="component" value="Unassembled WGS sequence"/>
</dbReference>
<comment type="caution">
    <text evidence="2">The sequence shown here is derived from an EMBL/GenBank/DDBJ whole genome shotgun (WGS) entry which is preliminary data.</text>
</comment>
<accession>A0AAJ2NSU9</accession>
<dbReference type="EMBL" id="JAWJAY010000771">
    <property type="protein sequence ID" value="MDV2887990.1"/>
    <property type="molecule type" value="Genomic_DNA"/>
</dbReference>
<dbReference type="PANTHER" id="PTHR41339">
    <property type="entry name" value="LIPL48"/>
    <property type="match status" value="1"/>
</dbReference>
<proteinExistence type="predicted"/>
<sequence length="81" mass="8575">MTGTQSYAGSGDNSPILNDNSGVLSYVRIEYAGYAYQPDKEINSLTLGAVGSGTTIDHVQIALAKDDAIEWFGGTVNAKYL</sequence>
<reference evidence="2" key="1">
    <citation type="submission" date="2023-10" db="EMBL/GenBank/DDBJ databases">
        <title>Screening of Alkalihalophilus pseudofirmusBZ-TG-HK211 and Its Alleviation of Salt Stress on Rapeseed Growth.</title>
        <authorList>
            <person name="Zhao B."/>
            <person name="Guo T."/>
        </authorList>
    </citation>
    <scope>NUCLEOTIDE SEQUENCE</scope>
    <source>
        <strain evidence="2">BZ-TG-HK211</strain>
    </source>
</reference>
<gene>
    <name evidence="2" type="ORF">RYX45_22760</name>
</gene>
<feature type="non-terminal residue" evidence="2">
    <location>
        <position position="81"/>
    </location>
</feature>
<evidence type="ECO:0000313" key="2">
    <source>
        <dbReference type="EMBL" id="MDV2887990.1"/>
    </source>
</evidence>
<organism evidence="2 3">
    <name type="scientific">Alkalihalophilus pseudofirmus</name>
    <name type="common">Bacillus pseudofirmus</name>
    <dbReference type="NCBI Taxonomy" id="79885"/>
    <lineage>
        <taxon>Bacteria</taxon>
        <taxon>Bacillati</taxon>
        <taxon>Bacillota</taxon>
        <taxon>Bacilli</taxon>
        <taxon>Bacillales</taxon>
        <taxon>Bacillaceae</taxon>
        <taxon>Alkalihalophilus</taxon>
    </lineage>
</organism>
<evidence type="ECO:0000256" key="1">
    <source>
        <dbReference type="SAM" id="MobiDB-lite"/>
    </source>
</evidence>
<feature type="region of interest" description="Disordered" evidence="1">
    <location>
        <begin position="1"/>
        <end position="20"/>
    </location>
</feature>
<dbReference type="AlphaFoldDB" id="A0AAJ2NSU9"/>